<protein>
    <recommendedName>
        <fullName evidence="1">Aminotransferase</fullName>
        <ecNumber evidence="1">2.6.1.-</ecNumber>
    </recommendedName>
</protein>
<comment type="similarity">
    <text evidence="1">Belongs to the class-I pyridoxal-phosphate-dependent aminotransferase family.</text>
</comment>
<keyword evidence="1 3" id="KW-0032">Aminotransferase</keyword>
<dbReference type="Proteomes" id="UP000463883">
    <property type="component" value="Chromosome"/>
</dbReference>
<dbReference type="Pfam" id="PF00155">
    <property type="entry name" value="Aminotran_1_2"/>
    <property type="match status" value="1"/>
</dbReference>
<proteinExistence type="inferred from homology"/>
<evidence type="ECO:0000313" key="4">
    <source>
        <dbReference type="Proteomes" id="UP000463883"/>
    </source>
</evidence>
<dbReference type="InterPro" id="IPR004838">
    <property type="entry name" value="NHTrfase_class1_PyrdxlP-BS"/>
</dbReference>
<dbReference type="PROSITE" id="PS51257">
    <property type="entry name" value="PROKAR_LIPOPROTEIN"/>
    <property type="match status" value="1"/>
</dbReference>
<dbReference type="KEGG" id="amic:Ami3637_14775"/>
<evidence type="ECO:0000313" key="3">
    <source>
        <dbReference type="EMBL" id="QHI73472.1"/>
    </source>
</evidence>
<dbReference type="CDD" id="cd00609">
    <property type="entry name" value="AAT_like"/>
    <property type="match status" value="1"/>
</dbReference>
<gene>
    <name evidence="3" type="ORF">Ami3637_14775</name>
</gene>
<organism evidence="3 4">
    <name type="scientific">Aminipila terrae</name>
    <dbReference type="NCBI Taxonomy" id="2697030"/>
    <lineage>
        <taxon>Bacteria</taxon>
        <taxon>Bacillati</taxon>
        <taxon>Bacillota</taxon>
        <taxon>Clostridia</taxon>
        <taxon>Peptostreptococcales</taxon>
        <taxon>Anaerovoracaceae</taxon>
        <taxon>Aminipila</taxon>
    </lineage>
</organism>
<dbReference type="PANTHER" id="PTHR43510:SF1">
    <property type="entry name" value="AMINOTRANSFERASE FUNCTION, HYPOTHETICAL (EUROFUNG)"/>
    <property type="match status" value="1"/>
</dbReference>
<keyword evidence="4" id="KW-1185">Reference proteome</keyword>
<dbReference type="Gene3D" id="3.40.640.10">
    <property type="entry name" value="Type I PLP-dependent aspartate aminotransferase-like (Major domain)"/>
    <property type="match status" value="1"/>
</dbReference>
<dbReference type="InterPro" id="IPR004839">
    <property type="entry name" value="Aminotransferase_I/II_large"/>
</dbReference>
<dbReference type="InterPro" id="IPR015422">
    <property type="entry name" value="PyrdxlP-dep_Trfase_small"/>
</dbReference>
<dbReference type="PANTHER" id="PTHR43510">
    <property type="entry name" value="AMINOTRANSFERASE FUNCTION, HYPOTHETICAL (EUROFUNG)"/>
    <property type="match status" value="1"/>
</dbReference>
<dbReference type="AlphaFoldDB" id="A0A6P1MHE1"/>
<name>A0A6P1MHE1_9FIRM</name>
<keyword evidence="1 3" id="KW-0808">Transferase</keyword>
<dbReference type="SUPFAM" id="SSF53383">
    <property type="entry name" value="PLP-dependent transferases"/>
    <property type="match status" value="1"/>
</dbReference>
<dbReference type="EMBL" id="CP047591">
    <property type="protein sequence ID" value="QHI73472.1"/>
    <property type="molecule type" value="Genomic_DNA"/>
</dbReference>
<feature type="domain" description="Aminotransferase class I/classII large" evidence="2">
    <location>
        <begin position="56"/>
        <end position="351"/>
    </location>
</feature>
<dbReference type="GO" id="GO:0030170">
    <property type="term" value="F:pyridoxal phosphate binding"/>
    <property type="evidence" value="ECO:0007669"/>
    <property type="project" value="InterPro"/>
</dbReference>
<evidence type="ECO:0000259" key="2">
    <source>
        <dbReference type="Pfam" id="PF00155"/>
    </source>
</evidence>
<dbReference type="RefSeq" id="WP_162363237.1">
    <property type="nucleotide sequence ID" value="NZ_CP047591.1"/>
</dbReference>
<accession>A0A6P1MHE1</accession>
<dbReference type="InterPro" id="IPR015421">
    <property type="entry name" value="PyrdxlP-dep_Trfase_major"/>
</dbReference>
<evidence type="ECO:0000256" key="1">
    <source>
        <dbReference type="RuleBase" id="RU000481"/>
    </source>
</evidence>
<dbReference type="EC" id="2.6.1.-" evidence="1"/>
<dbReference type="InterPro" id="IPR015424">
    <property type="entry name" value="PyrdxlP-dep_Trfase"/>
</dbReference>
<dbReference type="Gene3D" id="3.90.1150.10">
    <property type="entry name" value="Aspartate Aminotransferase, domain 1"/>
    <property type="match status" value="1"/>
</dbReference>
<comment type="cofactor">
    <cofactor evidence="1">
        <name>pyridoxal 5'-phosphate</name>
        <dbReference type="ChEBI" id="CHEBI:597326"/>
    </cofactor>
</comment>
<reference evidence="3 4" key="1">
    <citation type="submission" date="2020-01" db="EMBL/GenBank/DDBJ databases">
        <title>Genomic analysis of Aminipila sp. CBA3637.</title>
        <authorList>
            <person name="Kim Y.B."/>
            <person name="Roh S.W."/>
        </authorList>
    </citation>
    <scope>NUCLEOTIDE SEQUENCE [LARGE SCALE GENOMIC DNA]</scope>
    <source>
        <strain evidence="3 4">CBA3637</strain>
    </source>
</reference>
<dbReference type="PROSITE" id="PS00105">
    <property type="entry name" value="AA_TRANSFER_CLASS_1"/>
    <property type="match status" value="1"/>
</dbReference>
<sequence length="373" mass="42375">MRISDFKVERWLNPRCNGVPHNLGSSCVNALTVKEFAELTGQKSEDLLNSIENLDLHYGDFQGLFRLKKAISKLYKNINPELILTSHGGTGANTMVMSAFAEPGKNVVVITPNYQQHYAFPKSIGVEVRELRMTKEDGWLPDLTRLKMLVDKNTCMITMANPCNPTGTYCGESILREIVRIADSVGAYILCDEIYRGLDNFYMPSIVDLYDKGICTSSMSKVFSMAGTRVGWVVTNRREDYEVLENWRSYNTICEGVFDEMIAAICLENKDKILERSRNIVNENRKIVNEWMKVQPHLKIYGDSHSSISFVNYDYDISSKEFGEKAYEAGILVCHGECFEEEKGFRLGYGWDKPEALKNSLEAFGNFLKTLSD</sequence>
<dbReference type="GO" id="GO:0008483">
    <property type="term" value="F:transaminase activity"/>
    <property type="evidence" value="ECO:0007669"/>
    <property type="project" value="UniProtKB-KW"/>
</dbReference>